<keyword evidence="2" id="KW-1185">Reference proteome</keyword>
<name>A0A9P5TVM9_9AGAR</name>
<dbReference type="AlphaFoldDB" id="A0A9P5TVM9"/>
<gene>
    <name evidence="1" type="ORF">BDP27DRAFT_1378174</name>
</gene>
<proteinExistence type="predicted"/>
<dbReference type="EMBL" id="JADNRY010001214">
    <property type="protein sequence ID" value="KAF9019463.1"/>
    <property type="molecule type" value="Genomic_DNA"/>
</dbReference>
<evidence type="ECO:0000313" key="2">
    <source>
        <dbReference type="Proteomes" id="UP000772434"/>
    </source>
</evidence>
<sequence length="190" mass="21250">MCHPIPGEVPPTNKTNIAKMIYGLGFNTDIGGQKVIWNGGYGPDMNGTFQVINSDLRKWFYFTLVDPDRCTARGFCSGFIARGRTFWTLITKKGKINLRWSELSQTGTRGPGRPYVGMKVVRNPMDEVVPGGADEPLGRPVVDPAASESDQILAFGKQQEWDNIWVEYNARFMNEDFVMLDGTSERTAPH</sequence>
<comment type="caution">
    <text evidence="1">The sequence shown here is derived from an EMBL/GenBank/DDBJ whole genome shotgun (WGS) entry which is preliminary data.</text>
</comment>
<accession>A0A9P5TVM9</accession>
<reference evidence="1" key="1">
    <citation type="submission" date="2020-11" db="EMBL/GenBank/DDBJ databases">
        <authorList>
            <consortium name="DOE Joint Genome Institute"/>
            <person name="Ahrendt S."/>
            <person name="Riley R."/>
            <person name="Andreopoulos W."/>
            <person name="Labutti K."/>
            <person name="Pangilinan J."/>
            <person name="Ruiz-Duenas F.J."/>
            <person name="Barrasa J.M."/>
            <person name="Sanchez-Garcia M."/>
            <person name="Camarero S."/>
            <person name="Miyauchi S."/>
            <person name="Serrano A."/>
            <person name="Linde D."/>
            <person name="Babiker R."/>
            <person name="Drula E."/>
            <person name="Ayuso-Fernandez I."/>
            <person name="Pacheco R."/>
            <person name="Padilla G."/>
            <person name="Ferreira P."/>
            <person name="Barriuso J."/>
            <person name="Kellner H."/>
            <person name="Castanera R."/>
            <person name="Alfaro M."/>
            <person name="Ramirez L."/>
            <person name="Pisabarro A.G."/>
            <person name="Kuo A."/>
            <person name="Tritt A."/>
            <person name="Lipzen A."/>
            <person name="He G."/>
            <person name="Yan M."/>
            <person name="Ng V."/>
            <person name="Cullen D."/>
            <person name="Martin F."/>
            <person name="Rosso M.-N."/>
            <person name="Henrissat B."/>
            <person name="Hibbett D."/>
            <person name="Martinez A.T."/>
            <person name="Grigoriev I.V."/>
        </authorList>
    </citation>
    <scope>NUCLEOTIDE SEQUENCE</scope>
    <source>
        <strain evidence="1">AH 40177</strain>
    </source>
</reference>
<evidence type="ECO:0000313" key="1">
    <source>
        <dbReference type="EMBL" id="KAF9019463.1"/>
    </source>
</evidence>
<dbReference type="Proteomes" id="UP000772434">
    <property type="component" value="Unassembled WGS sequence"/>
</dbReference>
<protein>
    <submittedName>
        <fullName evidence="1">Uncharacterized protein</fullName>
    </submittedName>
</protein>
<organism evidence="1 2">
    <name type="scientific">Rhodocollybia butyracea</name>
    <dbReference type="NCBI Taxonomy" id="206335"/>
    <lineage>
        <taxon>Eukaryota</taxon>
        <taxon>Fungi</taxon>
        <taxon>Dikarya</taxon>
        <taxon>Basidiomycota</taxon>
        <taxon>Agaricomycotina</taxon>
        <taxon>Agaricomycetes</taxon>
        <taxon>Agaricomycetidae</taxon>
        <taxon>Agaricales</taxon>
        <taxon>Marasmiineae</taxon>
        <taxon>Omphalotaceae</taxon>
        <taxon>Rhodocollybia</taxon>
    </lineage>
</organism>